<dbReference type="Proteomes" id="UP001454036">
    <property type="component" value="Unassembled WGS sequence"/>
</dbReference>
<dbReference type="EMBL" id="BAABME010011331">
    <property type="protein sequence ID" value="GAA0183592.1"/>
    <property type="molecule type" value="Genomic_DNA"/>
</dbReference>
<evidence type="ECO:0000313" key="3">
    <source>
        <dbReference type="Proteomes" id="UP001454036"/>
    </source>
</evidence>
<gene>
    <name evidence="2" type="ORF">LIER_30974</name>
</gene>
<accession>A0AAV3RQH7</accession>
<keyword evidence="3" id="KW-1185">Reference proteome</keyword>
<proteinExistence type="predicted"/>
<dbReference type="InterPro" id="IPR022091">
    <property type="entry name" value="TMF_TATA-bd"/>
</dbReference>
<name>A0AAV3RQH7_LITER</name>
<feature type="domain" description="TATA element modulatory factor 1 TATA binding" evidence="1">
    <location>
        <begin position="72"/>
        <end position="153"/>
    </location>
</feature>
<dbReference type="PANTHER" id="PTHR47347">
    <property type="entry name" value="GOLGIN CANDIDATE 5"/>
    <property type="match status" value="1"/>
</dbReference>
<dbReference type="PANTHER" id="PTHR47347:SF2">
    <property type="entry name" value="GOLGIN CANDIDATE 5"/>
    <property type="match status" value="1"/>
</dbReference>
<dbReference type="AlphaFoldDB" id="A0AAV3RQH7"/>
<dbReference type="Pfam" id="PF12325">
    <property type="entry name" value="TMF_TATA_bd"/>
    <property type="match status" value="1"/>
</dbReference>
<sequence length="168" mass="19030">MLRKDIEDLQKRYQASERRCEELITQVPESTSPLLRQIEAMQETAARRLEASAAVERSLTSRLNAEAKAVAAEEGEQSINERLSQTLPLINVLEAQCEKLRNEAAMLPGIRTELEALRLRHSAALELMGERDEELEELRAIDLKEVYREQVNLLVNEIQVMSPSFGAS</sequence>
<comment type="caution">
    <text evidence="2">The sequence shown here is derived from an EMBL/GenBank/DDBJ whole genome shotgun (WGS) entry which is preliminary data.</text>
</comment>
<evidence type="ECO:0000313" key="2">
    <source>
        <dbReference type="EMBL" id="GAA0183592.1"/>
    </source>
</evidence>
<evidence type="ECO:0000259" key="1">
    <source>
        <dbReference type="Pfam" id="PF12325"/>
    </source>
</evidence>
<organism evidence="2 3">
    <name type="scientific">Lithospermum erythrorhizon</name>
    <name type="common">Purple gromwell</name>
    <name type="synonym">Lithospermum officinale var. erythrorhizon</name>
    <dbReference type="NCBI Taxonomy" id="34254"/>
    <lineage>
        <taxon>Eukaryota</taxon>
        <taxon>Viridiplantae</taxon>
        <taxon>Streptophyta</taxon>
        <taxon>Embryophyta</taxon>
        <taxon>Tracheophyta</taxon>
        <taxon>Spermatophyta</taxon>
        <taxon>Magnoliopsida</taxon>
        <taxon>eudicotyledons</taxon>
        <taxon>Gunneridae</taxon>
        <taxon>Pentapetalae</taxon>
        <taxon>asterids</taxon>
        <taxon>lamiids</taxon>
        <taxon>Boraginales</taxon>
        <taxon>Boraginaceae</taxon>
        <taxon>Boraginoideae</taxon>
        <taxon>Lithospermeae</taxon>
        <taxon>Lithospermum</taxon>
    </lineage>
</organism>
<reference evidence="2 3" key="1">
    <citation type="submission" date="2024-01" db="EMBL/GenBank/DDBJ databases">
        <title>The complete chloroplast genome sequence of Lithospermum erythrorhizon: insights into the phylogenetic relationship among Boraginaceae species and the maternal lineages of purple gromwells.</title>
        <authorList>
            <person name="Okada T."/>
            <person name="Watanabe K."/>
        </authorList>
    </citation>
    <scope>NUCLEOTIDE SEQUENCE [LARGE SCALE GENOMIC DNA]</scope>
</reference>
<protein>
    <recommendedName>
        <fullName evidence="1">TATA element modulatory factor 1 TATA binding domain-containing protein</fullName>
    </recommendedName>
</protein>